<protein>
    <submittedName>
        <fullName evidence="1">Uncharacterized protein</fullName>
    </submittedName>
</protein>
<evidence type="ECO:0000313" key="1">
    <source>
        <dbReference type="EMBL" id="MBR9973422.1"/>
    </source>
</evidence>
<dbReference type="RefSeq" id="WP_211551139.1">
    <property type="nucleotide sequence ID" value="NZ_JAGTUF010000023.1"/>
</dbReference>
<proteinExistence type="predicted"/>
<dbReference type="Proteomes" id="UP000680714">
    <property type="component" value="Unassembled WGS sequence"/>
</dbReference>
<sequence>MNLLTPEYRQIELYSKKKILPVAEDAKTELAEGREAVSCLTRTFQHLDNILGEAAVGDDPNDTWAKYLKLPKRTPMEKLAAEIYRSLRPFHAAATHATGRIAIHNGMVKASSTIGHTALCIRMTRAGMVLLESTVAYLLAAAHSPYPEAYEVAMLTRYWVDCYDEIRWYYDEDRALFQFRDPLRMNRHYRFDCDNPKHDLRGGKVWFEVGAIYRDIVRYPIDFYLHIDEVLYIVPVEALTDYTLAETDLPRWRTRLADSQTLPARWRPRFTREEMVPGLPMT</sequence>
<comment type="caution">
    <text evidence="1">The sequence shown here is derived from an EMBL/GenBank/DDBJ whole genome shotgun (WGS) entry which is preliminary data.</text>
</comment>
<dbReference type="EMBL" id="JAGTUF010000023">
    <property type="protein sequence ID" value="MBR9973422.1"/>
    <property type="molecule type" value="Genomic_DNA"/>
</dbReference>
<reference evidence="1 2" key="1">
    <citation type="submission" date="2021-04" db="EMBL/GenBank/DDBJ databases">
        <title>Magnetospirillum sulfuroxidans sp. nov., a facultative chemolithoautotrophic sulfur-oxidizing alphaproteobacterium isolated from freshwater sediment and proposals for Paramagetospirillum gen. nov., and Magnetospirillaceae fam. nov.</title>
        <authorList>
            <person name="Koziaeva V."/>
            <person name="Geelhoed J.S."/>
            <person name="Sorokin D.Y."/>
            <person name="Grouzdev D.S."/>
        </authorList>
    </citation>
    <scope>NUCLEOTIDE SEQUENCE [LARGE SCALE GENOMIC DNA]</scope>
    <source>
        <strain evidence="1 2">J10</strain>
    </source>
</reference>
<name>A0ABS5IGV7_9PROT</name>
<gene>
    <name evidence="1" type="ORF">KEC16_16980</name>
</gene>
<accession>A0ABS5IGV7</accession>
<evidence type="ECO:0000313" key="2">
    <source>
        <dbReference type="Proteomes" id="UP000680714"/>
    </source>
</evidence>
<organism evidence="1 2">
    <name type="scientific">Magnetospirillum sulfuroxidans</name>
    <dbReference type="NCBI Taxonomy" id="611300"/>
    <lineage>
        <taxon>Bacteria</taxon>
        <taxon>Pseudomonadati</taxon>
        <taxon>Pseudomonadota</taxon>
        <taxon>Alphaproteobacteria</taxon>
        <taxon>Rhodospirillales</taxon>
        <taxon>Rhodospirillaceae</taxon>
        <taxon>Magnetospirillum</taxon>
    </lineage>
</organism>
<keyword evidence="2" id="KW-1185">Reference proteome</keyword>